<dbReference type="PROSITE" id="PS00290">
    <property type="entry name" value="IG_MHC"/>
    <property type="match status" value="1"/>
</dbReference>
<dbReference type="InterPro" id="IPR001039">
    <property type="entry name" value="MHC_I_a_a1/a2"/>
</dbReference>
<evidence type="ECO:0000256" key="1">
    <source>
        <dbReference type="ARBA" id="ARBA00023180"/>
    </source>
</evidence>
<comment type="similarity">
    <text evidence="3">Belongs to the MHC class I family.</text>
</comment>
<keyword evidence="1" id="KW-0325">Glycoprotein</keyword>
<dbReference type="Gene3D" id="2.60.40.10">
    <property type="entry name" value="Immunoglobulins"/>
    <property type="match status" value="1"/>
</dbReference>
<evidence type="ECO:0000313" key="6">
    <source>
        <dbReference type="Ensembl" id="ENSCCRP00015006631.1"/>
    </source>
</evidence>
<dbReference type="SUPFAM" id="SSF48726">
    <property type="entry name" value="Immunoglobulin"/>
    <property type="match status" value="1"/>
</dbReference>
<feature type="chain" id="PRO_5034580075" description="Ig-like domain-containing protein" evidence="4">
    <location>
        <begin position="22"/>
        <end position="383"/>
    </location>
</feature>
<proteinExistence type="inferred from homology"/>
<dbReference type="Gene3D" id="3.30.500.10">
    <property type="entry name" value="MHC class I-like antigen recognition-like"/>
    <property type="match status" value="1"/>
</dbReference>
<dbReference type="Pfam" id="PF07654">
    <property type="entry name" value="C1-set"/>
    <property type="match status" value="1"/>
</dbReference>
<reference evidence="6" key="1">
    <citation type="submission" date="2025-08" db="UniProtKB">
        <authorList>
            <consortium name="Ensembl"/>
        </authorList>
    </citation>
    <scope>IDENTIFICATION</scope>
</reference>
<dbReference type="InterPro" id="IPR011162">
    <property type="entry name" value="MHC_I/II-like_Ag-recog"/>
</dbReference>
<keyword evidence="2" id="KW-0393">Immunoglobulin domain</keyword>
<dbReference type="InterPro" id="IPR011161">
    <property type="entry name" value="MHC_I-like_Ag-recog"/>
</dbReference>
<dbReference type="InterPro" id="IPR003006">
    <property type="entry name" value="Ig/MHC_CS"/>
</dbReference>
<dbReference type="InterPro" id="IPR036179">
    <property type="entry name" value="Ig-like_dom_sf"/>
</dbReference>
<dbReference type="AlphaFoldDB" id="A0A8C1SEG8"/>
<protein>
    <recommendedName>
        <fullName evidence="5">Ig-like domain-containing protein</fullName>
    </recommendedName>
</protein>
<dbReference type="GO" id="GO:0006955">
    <property type="term" value="P:immune response"/>
    <property type="evidence" value="ECO:0007669"/>
    <property type="project" value="TreeGrafter"/>
</dbReference>
<dbReference type="Pfam" id="PF00129">
    <property type="entry name" value="MHC_I"/>
    <property type="match status" value="1"/>
</dbReference>
<sequence>MGTCVGKIFALYLNHILFLFTAEKHSLYYIYTALSKPVNLPGIYQFTAMGLLDDRQIDSYNSEEQKKIPTQHWMKEKMQEDYWEKGTQSRKITEQWFNVNLDILMKPIRQNESGLHVLQWRIGCEVEQVRDEVKVSKGVYDYGYDGVDFLSFDDKESQWVASVDAALPTKRKWDNELILNQYIKDYLEKECVDWINKFREYDNEELRNGSPPDVHVFAKRSISDKTKLNLTCMATGFHPKDMMMTIRKYRSPLPEDELESTGIRPNHDGTFQMKKSVIIQEDEKAEYDCFVAHRTLKEPVIIRWGALTSQQEGLSPQRVLMCVSPGFFVCTHPIIQRDASQVNTFRCVCVCVCVCPVMDSPSVQSFSALGQAPFTLRFRKIHG</sequence>
<dbReference type="Ensembl" id="ENSCCRT00015006895.1">
    <property type="protein sequence ID" value="ENSCCRP00015006631.1"/>
    <property type="gene ID" value="ENSCCRG00015003284.1"/>
</dbReference>
<dbReference type="PROSITE" id="PS50835">
    <property type="entry name" value="IG_LIKE"/>
    <property type="match status" value="1"/>
</dbReference>
<keyword evidence="4" id="KW-0732">Signal</keyword>
<dbReference type="SUPFAM" id="SSF54452">
    <property type="entry name" value="MHC antigen-recognition domain"/>
    <property type="match status" value="1"/>
</dbReference>
<dbReference type="PRINTS" id="PR01638">
    <property type="entry name" value="MHCCLASSI"/>
</dbReference>
<dbReference type="PANTHER" id="PTHR16675">
    <property type="entry name" value="MHC CLASS I-RELATED"/>
    <property type="match status" value="1"/>
</dbReference>
<evidence type="ECO:0000259" key="5">
    <source>
        <dbReference type="PROSITE" id="PS50835"/>
    </source>
</evidence>
<dbReference type="FunFam" id="3.30.500.10:FF:000005">
    <property type="entry name" value="MHC class I antigen ZKA transcript variant 1"/>
    <property type="match status" value="1"/>
</dbReference>
<feature type="signal peptide" evidence="4">
    <location>
        <begin position="1"/>
        <end position="21"/>
    </location>
</feature>
<organism evidence="6 7">
    <name type="scientific">Cyprinus carpio</name>
    <name type="common">Common carp</name>
    <dbReference type="NCBI Taxonomy" id="7962"/>
    <lineage>
        <taxon>Eukaryota</taxon>
        <taxon>Metazoa</taxon>
        <taxon>Chordata</taxon>
        <taxon>Craniata</taxon>
        <taxon>Vertebrata</taxon>
        <taxon>Euteleostomi</taxon>
        <taxon>Actinopterygii</taxon>
        <taxon>Neopterygii</taxon>
        <taxon>Teleostei</taxon>
        <taxon>Ostariophysi</taxon>
        <taxon>Cypriniformes</taxon>
        <taxon>Cyprinidae</taxon>
        <taxon>Cyprininae</taxon>
        <taxon>Cyprinus</taxon>
    </lineage>
</organism>
<evidence type="ECO:0000256" key="3">
    <source>
        <dbReference type="RuleBase" id="RU004439"/>
    </source>
</evidence>
<dbReference type="PANTHER" id="PTHR16675:SF193">
    <property type="entry name" value="LOC571647 PROTEIN-RELATED"/>
    <property type="match status" value="1"/>
</dbReference>
<evidence type="ECO:0000256" key="2">
    <source>
        <dbReference type="ARBA" id="ARBA00023319"/>
    </source>
</evidence>
<name>A0A8C1SEG8_CYPCA</name>
<evidence type="ECO:0000313" key="7">
    <source>
        <dbReference type="Proteomes" id="UP000694700"/>
    </source>
</evidence>
<dbReference type="InterPro" id="IPR050208">
    <property type="entry name" value="MHC_class-I_related"/>
</dbReference>
<dbReference type="SMART" id="SM00407">
    <property type="entry name" value="IGc1"/>
    <property type="match status" value="1"/>
</dbReference>
<dbReference type="GO" id="GO:0009897">
    <property type="term" value="C:external side of plasma membrane"/>
    <property type="evidence" value="ECO:0007669"/>
    <property type="project" value="TreeGrafter"/>
</dbReference>
<dbReference type="InterPro" id="IPR013783">
    <property type="entry name" value="Ig-like_fold"/>
</dbReference>
<dbReference type="InterPro" id="IPR007110">
    <property type="entry name" value="Ig-like_dom"/>
</dbReference>
<dbReference type="InterPro" id="IPR037055">
    <property type="entry name" value="MHC_I-like_Ag-recog_sf"/>
</dbReference>
<accession>A0A8C1SEG8</accession>
<feature type="domain" description="Ig-like" evidence="5">
    <location>
        <begin position="212"/>
        <end position="301"/>
    </location>
</feature>
<dbReference type="Proteomes" id="UP000694700">
    <property type="component" value="Unplaced"/>
</dbReference>
<dbReference type="InterPro" id="IPR003597">
    <property type="entry name" value="Ig_C1-set"/>
</dbReference>
<evidence type="ECO:0000256" key="4">
    <source>
        <dbReference type="SAM" id="SignalP"/>
    </source>
</evidence>
<dbReference type="GO" id="GO:0005615">
    <property type="term" value="C:extracellular space"/>
    <property type="evidence" value="ECO:0007669"/>
    <property type="project" value="TreeGrafter"/>
</dbReference>